<keyword evidence="3" id="KW-1185">Reference proteome</keyword>
<reference evidence="2 3" key="1">
    <citation type="submission" date="2017-04" db="EMBL/GenBank/DDBJ databases">
        <title>Genome Sequence of the Model Brown-Rot Fungus Postia placenta SB12.</title>
        <authorList>
            <consortium name="DOE Joint Genome Institute"/>
            <person name="Gaskell J."/>
            <person name="Kersten P."/>
            <person name="Larrondo L.F."/>
            <person name="Canessa P."/>
            <person name="Martinez D."/>
            <person name="Hibbett D."/>
            <person name="Schmoll M."/>
            <person name="Kubicek C.P."/>
            <person name="Martinez A.T."/>
            <person name="Yadav J."/>
            <person name="Master E."/>
            <person name="Magnuson J.K."/>
            <person name="James T."/>
            <person name="Yaver D."/>
            <person name="Berka R."/>
            <person name="Labutti K."/>
            <person name="Lipzen A."/>
            <person name="Aerts A."/>
            <person name="Barry K."/>
            <person name="Henrissat B."/>
            <person name="Blanchette R."/>
            <person name="Grigoriev I."/>
            <person name="Cullen D."/>
        </authorList>
    </citation>
    <scope>NUCLEOTIDE SEQUENCE [LARGE SCALE GENOMIC DNA]</scope>
    <source>
        <strain evidence="2 3">MAD-698-R-SB12</strain>
    </source>
</reference>
<evidence type="ECO:0000313" key="2">
    <source>
        <dbReference type="EMBL" id="OSX57864.1"/>
    </source>
</evidence>
<dbReference type="EMBL" id="KZ110606">
    <property type="protein sequence ID" value="OSX57864.1"/>
    <property type="molecule type" value="Genomic_DNA"/>
</dbReference>
<proteinExistence type="predicted"/>
<dbReference type="Proteomes" id="UP000194127">
    <property type="component" value="Unassembled WGS sequence"/>
</dbReference>
<gene>
    <name evidence="2" type="ORF">POSPLADRAFT_1060934</name>
</gene>
<name>A0A1X6MN64_9APHY</name>
<sequence length="110" mass="11797">MAEDLKGPGKRHFPSTSSALPQFGKKSSCRLSSTKLDVFTFTQKCPLYEHGPNKLITRSASQAKSLAVLEFLTTLVVLAAAQLAATQGPQPGRIKNLVTFGDSYTDVVSP</sequence>
<dbReference type="AlphaFoldDB" id="A0A1X6MN64"/>
<feature type="region of interest" description="Disordered" evidence="1">
    <location>
        <begin position="1"/>
        <end position="25"/>
    </location>
</feature>
<evidence type="ECO:0008006" key="4">
    <source>
        <dbReference type="Google" id="ProtNLM"/>
    </source>
</evidence>
<dbReference type="RefSeq" id="XP_024334658.1">
    <property type="nucleotide sequence ID" value="XM_024481320.1"/>
</dbReference>
<protein>
    <recommendedName>
        <fullName evidence="4">Carbohydrate esterase family 16 protein</fullName>
    </recommendedName>
</protein>
<evidence type="ECO:0000313" key="3">
    <source>
        <dbReference type="Proteomes" id="UP000194127"/>
    </source>
</evidence>
<dbReference type="GeneID" id="36326270"/>
<accession>A0A1X6MN64</accession>
<organism evidence="2 3">
    <name type="scientific">Postia placenta MAD-698-R-SB12</name>
    <dbReference type="NCBI Taxonomy" id="670580"/>
    <lineage>
        <taxon>Eukaryota</taxon>
        <taxon>Fungi</taxon>
        <taxon>Dikarya</taxon>
        <taxon>Basidiomycota</taxon>
        <taxon>Agaricomycotina</taxon>
        <taxon>Agaricomycetes</taxon>
        <taxon>Polyporales</taxon>
        <taxon>Adustoporiaceae</taxon>
        <taxon>Rhodonia</taxon>
    </lineage>
</organism>
<evidence type="ECO:0000256" key="1">
    <source>
        <dbReference type="SAM" id="MobiDB-lite"/>
    </source>
</evidence>